<keyword evidence="4" id="KW-1185">Reference proteome</keyword>
<accession>A0A0M2V4W7</accession>
<protein>
    <recommendedName>
        <fullName evidence="2">Rap1a immunity protein domain-containing protein</fullName>
    </recommendedName>
</protein>
<feature type="chain" id="PRO_5005644298" description="Rap1a immunity protein domain-containing protein" evidence="1">
    <location>
        <begin position="36"/>
        <end position="143"/>
    </location>
</feature>
<comment type="caution">
    <text evidence="3">The sequence shown here is derived from an EMBL/GenBank/DDBJ whole genome shotgun (WGS) entry which is preliminary data.</text>
</comment>
<dbReference type="EMBL" id="LAHO01000008">
    <property type="protein sequence ID" value="KKO45676.1"/>
    <property type="molecule type" value="Genomic_DNA"/>
</dbReference>
<evidence type="ECO:0000256" key="1">
    <source>
        <dbReference type="SAM" id="SignalP"/>
    </source>
</evidence>
<dbReference type="AlphaFoldDB" id="A0A0M2V4W7"/>
<proteinExistence type="predicted"/>
<dbReference type="InterPro" id="IPR041238">
    <property type="entry name" value="Rap1a"/>
</dbReference>
<gene>
    <name evidence="3" type="ORF">WG68_09875</name>
</gene>
<dbReference type="Pfam" id="PF18602">
    <property type="entry name" value="Rap1a"/>
    <property type="match status" value="1"/>
</dbReference>
<evidence type="ECO:0000259" key="2">
    <source>
        <dbReference type="Pfam" id="PF18602"/>
    </source>
</evidence>
<sequence>MFVINFAGKGLNMQIRSLVLSVSLFSALISCTALATGQDNARVPLDRLQALSNGQPVTPLPPSFSAQATKGIANDQLAMYLAGVIDSGEGQHWCVAASGLPPHDVNQQLLAELQRDLQQKKVAANANSAVQLASKLKVLFPCK</sequence>
<dbReference type="Proteomes" id="UP000034228">
    <property type="component" value="Unassembled WGS sequence"/>
</dbReference>
<evidence type="ECO:0000313" key="3">
    <source>
        <dbReference type="EMBL" id="KKO45676.1"/>
    </source>
</evidence>
<feature type="signal peptide" evidence="1">
    <location>
        <begin position="1"/>
        <end position="35"/>
    </location>
</feature>
<organism evidence="3 4">
    <name type="scientific">Arsukibacterium ikkense</name>
    <dbReference type="NCBI Taxonomy" id="336831"/>
    <lineage>
        <taxon>Bacteria</taxon>
        <taxon>Pseudomonadati</taxon>
        <taxon>Pseudomonadota</taxon>
        <taxon>Gammaproteobacteria</taxon>
        <taxon>Chromatiales</taxon>
        <taxon>Chromatiaceae</taxon>
        <taxon>Arsukibacterium</taxon>
    </lineage>
</organism>
<name>A0A0M2V4W7_9GAMM</name>
<evidence type="ECO:0000313" key="4">
    <source>
        <dbReference type="Proteomes" id="UP000034228"/>
    </source>
</evidence>
<keyword evidence="1" id="KW-0732">Signal</keyword>
<dbReference type="Gene3D" id="1.10.890.40">
    <property type="match status" value="1"/>
</dbReference>
<reference evidence="3 4" key="1">
    <citation type="submission" date="2015-03" db="EMBL/GenBank/DDBJ databases">
        <title>Draft genome sequences of two protease-producing strains of Arsukibacterium isolated from two cold and alkaline environments.</title>
        <authorList>
            <person name="Lylloff J.E."/>
            <person name="Skov L.B."/>
            <person name="Jepsen M."/>
            <person name="Hallin P.F."/>
            <person name="Sorensen S.J."/>
            <person name="Stougaard P."/>
            <person name="Glaring M.A."/>
        </authorList>
    </citation>
    <scope>NUCLEOTIDE SEQUENCE [LARGE SCALE GENOMIC DNA]</scope>
    <source>
        <strain evidence="3 4">GCM72</strain>
    </source>
</reference>
<dbReference type="PATRIC" id="fig|336831.14.peg.277"/>
<feature type="domain" description="Rap1a immunity protein" evidence="2">
    <location>
        <begin position="71"/>
        <end position="142"/>
    </location>
</feature>